<dbReference type="InterPro" id="IPR024690">
    <property type="entry name" value="CN_hydtase_beta_dom_C"/>
</dbReference>
<evidence type="ECO:0000313" key="4">
    <source>
        <dbReference type="Proteomes" id="UP000254425"/>
    </source>
</evidence>
<feature type="compositionally biased region" description="Basic and acidic residues" evidence="1">
    <location>
        <begin position="7"/>
        <end position="22"/>
    </location>
</feature>
<organism evidence="3 4">
    <name type="scientific">Streptomyces armeniacus</name>
    <dbReference type="NCBI Taxonomy" id="83291"/>
    <lineage>
        <taxon>Bacteria</taxon>
        <taxon>Bacillati</taxon>
        <taxon>Actinomycetota</taxon>
        <taxon>Actinomycetes</taxon>
        <taxon>Kitasatosporales</taxon>
        <taxon>Streptomycetaceae</taxon>
        <taxon>Streptomyces</taxon>
    </lineage>
</organism>
<proteinExistence type="predicted"/>
<protein>
    <submittedName>
        <fullName evidence="3">Nitrile hydratase subunit beta</fullName>
    </submittedName>
</protein>
<name>A0A345Y1H1_9ACTN</name>
<dbReference type="SUPFAM" id="SSF50090">
    <property type="entry name" value="Electron transport accessory proteins"/>
    <property type="match status" value="1"/>
</dbReference>
<evidence type="ECO:0000256" key="1">
    <source>
        <dbReference type="SAM" id="MobiDB-lite"/>
    </source>
</evidence>
<feature type="domain" description="Nitrile hydratase beta subunit" evidence="2">
    <location>
        <begin position="2"/>
        <end position="89"/>
    </location>
</feature>
<dbReference type="KEGG" id="sarm:DVA86_28625"/>
<accession>A0A345Y1H1</accession>
<reference evidence="3 4" key="1">
    <citation type="submission" date="2018-07" db="EMBL/GenBank/DDBJ databases">
        <title>Draft genome of the type strain Streptomyces armeniacus ATCC 15676.</title>
        <authorList>
            <person name="Labana P."/>
            <person name="Gosse J.T."/>
            <person name="Boddy C.N."/>
        </authorList>
    </citation>
    <scope>NUCLEOTIDE SEQUENCE [LARGE SCALE GENOMIC DNA]</scope>
    <source>
        <strain evidence="3 4">ATCC 15676</strain>
    </source>
</reference>
<gene>
    <name evidence="3" type="ORF">DVA86_28625</name>
</gene>
<dbReference type="Gene3D" id="2.30.30.50">
    <property type="match status" value="1"/>
</dbReference>
<dbReference type="Pfam" id="PF02211">
    <property type="entry name" value="NHase_beta_C"/>
    <property type="match status" value="1"/>
</dbReference>
<dbReference type="AlphaFoldDB" id="A0A345Y1H1"/>
<sequence length="104" mass="11166">MPPRFAPGDRVRARAGDPDGHTRLPRYARGQTGRIVALTGNWPLADDVAAHRPAPRNEPVYTVAFDARALWGEGGHEVTLDLWQSYLEPAAESAAGPAAGEEPV</sequence>
<evidence type="ECO:0000259" key="2">
    <source>
        <dbReference type="Pfam" id="PF02211"/>
    </source>
</evidence>
<dbReference type="EMBL" id="CP031320">
    <property type="protein sequence ID" value="AXK37737.1"/>
    <property type="molecule type" value="Genomic_DNA"/>
</dbReference>
<dbReference type="InterPro" id="IPR008990">
    <property type="entry name" value="Elect_transpt_acc-like_dom_sf"/>
</dbReference>
<dbReference type="Proteomes" id="UP000254425">
    <property type="component" value="Chromosome"/>
</dbReference>
<keyword evidence="4" id="KW-1185">Reference proteome</keyword>
<evidence type="ECO:0000313" key="3">
    <source>
        <dbReference type="EMBL" id="AXK37737.1"/>
    </source>
</evidence>
<feature type="region of interest" description="Disordered" evidence="1">
    <location>
        <begin position="1"/>
        <end position="26"/>
    </location>
</feature>